<comment type="caution">
    <text evidence="1">The sequence shown here is derived from an EMBL/GenBank/DDBJ whole genome shotgun (WGS) entry which is preliminary data.</text>
</comment>
<evidence type="ECO:0000313" key="2">
    <source>
        <dbReference type="Proteomes" id="UP000317839"/>
    </source>
</evidence>
<proteinExistence type="predicted"/>
<dbReference type="SUPFAM" id="SSF81901">
    <property type="entry name" value="HCP-like"/>
    <property type="match status" value="1"/>
</dbReference>
<accession>A0A545T9Z9</accession>
<name>A0A545T9Z9_9GAMM</name>
<dbReference type="InterPro" id="IPR050767">
    <property type="entry name" value="Sel1_AlgK"/>
</dbReference>
<protein>
    <submittedName>
        <fullName evidence="1">Sel1 repeat family protein</fullName>
    </submittedName>
</protein>
<gene>
    <name evidence="1" type="ORF">FLL45_14350</name>
</gene>
<reference evidence="1 2" key="1">
    <citation type="submission" date="2019-06" db="EMBL/GenBank/DDBJ databases">
        <title>Draft genome of Aliikangiella marina GYP-15.</title>
        <authorList>
            <person name="Wang G."/>
        </authorList>
    </citation>
    <scope>NUCLEOTIDE SEQUENCE [LARGE SCALE GENOMIC DNA]</scope>
    <source>
        <strain evidence="1 2">GYP-15</strain>
    </source>
</reference>
<dbReference type="InterPro" id="IPR006597">
    <property type="entry name" value="Sel1-like"/>
</dbReference>
<dbReference type="Pfam" id="PF08238">
    <property type="entry name" value="Sel1"/>
    <property type="match status" value="5"/>
</dbReference>
<dbReference type="Proteomes" id="UP000317839">
    <property type="component" value="Unassembled WGS sequence"/>
</dbReference>
<dbReference type="PANTHER" id="PTHR11102">
    <property type="entry name" value="SEL-1-LIKE PROTEIN"/>
    <property type="match status" value="1"/>
</dbReference>
<evidence type="ECO:0000313" key="1">
    <source>
        <dbReference type="EMBL" id="TQV74035.1"/>
    </source>
</evidence>
<dbReference type="SMART" id="SM00671">
    <property type="entry name" value="SEL1"/>
    <property type="match status" value="5"/>
</dbReference>
<dbReference type="InterPro" id="IPR011990">
    <property type="entry name" value="TPR-like_helical_dom_sf"/>
</dbReference>
<organism evidence="1 2">
    <name type="scientific">Aliikangiella marina</name>
    <dbReference type="NCBI Taxonomy" id="1712262"/>
    <lineage>
        <taxon>Bacteria</taxon>
        <taxon>Pseudomonadati</taxon>
        <taxon>Pseudomonadota</taxon>
        <taxon>Gammaproteobacteria</taxon>
        <taxon>Oceanospirillales</taxon>
        <taxon>Pleioneaceae</taxon>
        <taxon>Aliikangiella</taxon>
    </lineage>
</organism>
<keyword evidence="2" id="KW-1185">Reference proteome</keyword>
<sequence length="263" mass="30630">MKTAEEAYKKEDYKTAFDAYLIEAKAGNAEAQAKVGVMYFWGRGTFRSDSYTYTWSLKAAKQGHKSAQHMVGYLHENGIYVEKNIHSAIDWYRKSADQGYAPAQANLAGIYMFNEEIPNDLDRGFRFAQKAAFQNNKHAEYLMGHYYQYKNRDYHLARKWYTIAAKNGNAEAANLLGKFHFNGIDVKQDFKKAFFWFRIAEKIDSAEAVKNRERAQVKLEDEEVIELEKNVDQWFVDVEKEKAKNQKVDKLKAIREILELEDV</sequence>
<dbReference type="RefSeq" id="WP_142942743.1">
    <property type="nucleotide sequence ID" value="NZ_VIKR01000003.1"/>
</dbReference>
<dbReference type="AlphaFoldDB" id="A0A545T9Z9"/>
<dbReference type="Gene3D" id="1.25.40.10">
    <property type="entry name" value="Tetratricopeptide repeat domain"/>
    <property type="match status" value="1"/>
</dbReference>
<dbReference type="PANTHER" id="PTHR11102:SF160">
    <property type="entry name" value="ERAD-ASSOCIATED E3 UBIQUITIN-PROTEIN LIGASE COMPONENT HRD3"/>
    <property type="match status" value="1"/>
</dbReference>
<dbReference type="OrthoDB" id="6687494at2"/>
<dbReference type="EMBL" id="VIKR01000003">
    <property type="protein sequence ID" value="TQV74035.1"/>
    <property type="molecule type" value="Genomic_DNA"/>
</dbReference>